<keyword evidence="1" id="KW-0677">Repeat</keyword>
<organism evidence="3 4">
    <name type="scientific">Saponaria officinalis</name>
    <name type="common">Common soapwort</name>
    <name type="synonym">Lychnis saponaria</name>
    <dbReference type="NCBI Taxonomy" id="3572"/>
    <lineage>
        <taxon>Eukaryota</taxon>
        <taxon>Viridiplantae</taxon>
        <taxon>Streptophyta</taxon>
        <taxon>Embryophyta</taxon>
        <taxon>Tracheophyta</taxon>
        <taxon>Spermatophyta</taxon>
        <taxon>Magnoliopsida</taxon>
        <taxon>eudicotyledons</taxon>
        <taxon>Gunneridae</taxon>
        <taxon>Pentapetalae</taxon>
        <taxon>Caryophyllales</taxon>
        <taxon>Caryophyllaceae</taxon>
        <taxon>Caryophylleae</taxon>
        <taxon>Saponaria</taxon>
    </lineage>
</organism>
<reference evidence="3" key="1">
    <citation type="submission" date="2024-03" db="EMBL/GenBank/DDBJ databases">
        <title>WGS assembly of Saponaria officinalis var. Norfolk2.</title>
        <authorList>
            <person name="Jenkins J."/>
            <person name="Shu S."/>
            <person name="Grimwood J."/>
            <person name="Barry K."/>
            <person name="Goodstein D."/>
            <person name="Schmutz J."/>
            <person name="Leebens-Mack J."/>
            <person name="Osbourn A."/>
        </authorList>
    </citation>
    <scope>NUCLEOTIDE SEQUENCE [LARGE SCALE GENOMIC DNA]</scope>
    <source>
        <strain evidence="3">JIC</strain>
    </source>
</reference>
<evidence type="ECO:0000313" key="3">
    <source>
        <dbReference type="EMBL" id="KAK9667899.1"/>
    </source>
</evidence>
<proteinExistence type="predicted"/>
<dbReference type="Proteomes" id="UP001443914">
    <property type="component" value="Unassembled WGS sequence"/>
</dbReference>
<feature type="repeat" description="PPR" evidence="2">
    <location>
        <begin position="124"/>
        <end position="158"/>
    </location>
</feature>
<evidence type="ECO:0008006" key="5">
    <source>
        <dbReference type="Google" id="ProtNLM"/>
    </source>
</evidence>
<dbReference type="Gene3D" id="1.25.40.10">
    <property type="entry name" value="Tetratricopeptide repeat domain"/>
    <property type="match status" value="3"/>
</dbReference>
<accession>A0AAW1GYI6</accession>
<dbReference type="GO" id="GO:0003723">
    <property type="term" value="F:RNA binding"/>
    <property type="evidence" value="ECO:0007669"/>
    <property type="project" value="InterPro"/>
</dbReference>
<keyword evidence="4" id="KW-1185">Reference proteome</keyword>
<dbReference type="InterPro" id="IPR011990">
    <property type="entry name" value="TPR-like_helical_dom_sf"/>
</dbReference>
<dbReference type="NCBIfam" id="TIGR00756">
    <property type="entry name" value="PPR"/>
    <property type="match status" value="4"/>
</dbReference>
<gene>
    <name evidence="3" type="ORF">RND81_13G019000</name>
</gene>
<dbReference type="EMBL" id="JBDFQZ010000013">
    <property type="protein sequence ID" value="KAK9667899.1"/>
    <property type="molecule type" value="Genomic_DNA"/>
</dbReference>
<evidence type="ECO:0000256" key="1">
    <source>
        <dbReference type="ARBA" id="ARBA00022737"/>
    </source>
</evidence>
<comment type="caution">
    <text evidence="3">The sequence shown here is derived from an EMBL/GenBank/DDBJ whole genome shotgun (WGS) entry which is preliminary data.</text>
</comment>
<dbReference type="Pfam" id="PF13041">
    <property type="entry name" value="PPR_2"/>
    <property type="match status" value="1"/>
</dbReference>
<dbReference type="InterPro" id="IPR046960">
    <property type="entry name" value="PPR_At4g14850-like_plant"/>
</dbReference>
<dbReference type="PANTHER" id="PTHR47926">
    <property type="entry name" value="PENTATRICOPEPTIDE REPEAT-CONTAINING PROTEIN"/>
    <property type="match status" value="1"/>
</dbReference>
<dbReference type="AlphaFoldDB" id="A0AAW1GYI6"/>
<feature type="repeat" description="PPR" evidence="2">
    <location>
        <begin position="288"/>
        <end position="322"/>
    </location>
</feature>
<dbReference type="GO" id="GO:0009451">
    <property type="term" value="P:RNA modification"/>
    <property type="evidence" value="ECO:0007669"/>
    <property type="project" value="InterPro"/>
</dbReference>
<dbReference type="InterPro" id="IPR002885">
    <property type="entry name" value="PPR_rpt"/>
</dbReference>
<dbReference type="PROSITE" id="PS51375">
    <property type="entry name" value="PPR"/>
    <property type="match status" value="3"/>
</dbReference>
<name>A0AAW1GYI6_SAPOF</name>
<dbReference type="Pfam" id="PF01535">
    <property type="entry name" value="PPR"/>
    <property type="match status" value="3"/>
</dbReference>
<sequence>MTVAQNFFKTLSSHTHSSLQKFLKSYKTLTKSQPKHWSNFQFRSNPNIKSNFGEKIDLNLNHPVLQKLEFCSNLAQFNQVQAQLIILGLFQHSLSASRVIKKASLLSDSLNTAILIFESIENPDAFMCNTIIRSYCDRGDPENALSFYYSYVIFGCVFHNHYTFPLIIRVCVDVGSVLEGQKAHCRVLKCGFGFDLFVKNSLIRLYSVLGCVGSAEKVFDESPESDLVTWNTMIDGYVKNGQVGLAHDMFDEMRVRDVFTWNSMIVGYVGMRDMEAAIELFETMPYRDVVSWNCLLDGCVRVGDSLAARECFNRMPKRNVVSWNTMLALYVT</sequence>
<protein>
    <recommendedName>
        <fullName evidence="5">Pentatricopeptide repeat-containing protein</fullName>
    </recommendedName>
</protein>
<dbReference type="PANTHER" id="PTHR47926:SF485">
    <property type="entry name" value="REPEAT-LIKE SUPERFAMILY PROTEIN, PUTATIVE-RELATED"/>
    <property type="match status" value="1"/>
</dbReference>
<evidence type="ECO:0000256" key="2">
    <source>
        <dbReference type="PROSITE-ProRule" id="PRU00708"/>
    </source>
</evidence>
<feature type="repeat" description="PPR" evidence="2">
    <location>
        <begin position="226"/>
        <end position="260"/>
    </location>
</feature>
<evidence type="ECO:0000313" key="4">
    <source>
        <dbReference type="Proteomes" id="UP001443914"/>
    </source>
</evidence>